<sequence>PEAEVAAEAPADRAEAEEGDKTDDVVESEAPAPAKPRKAKAA</sequence>
<dbReference type="Proteomes" id="UP000234667">
    <property type="component" value="Unassembled WGS sequence"/>
</dbReference>
<feature type="region of interest" description="Disordered" evidence="1">
    <location>
        <begin position="1"/>
        <end position="42"/>
    </location>
</feature>
<feature type="non-terminal residue" evidence="2">
    <location>
        <position position="1"/>
    </location>
</feature>
<proteinExistence type="predicted"/>
<reference evidence="2 3" key="1">
    <citation type="submission" date="2017-11" db="EMBL/GenBank/DDBJ databases">
        <authorList>
            <person name="Han C.G."/>
        </authorList>
    </citation>
    <scope>NUCLEOTIDE SEQUENCE [LARGE SCALE GENOMIC DNA]</scope>
    <source>
        <strain evidence="2 3">A10</strain>
    </source>
</reference>
<feature type="compositionally biased region" description="Acidic residues" evidence="1">
    <location>
        <begin position="17"/>
        <end position="27"/>
    </location>
</feature>
<dbReference type="AlphaFoldDB" id="A0A2J5P7P8"/>
<accession>A0A2J5P7P8</accession>
<reference evidence="2 3" key="2">
    <citation type="submission" date="2018-01" db="EMBL/GenBank/DDBJ databases">
        <title>Genomic study of Klebsiella pneumoniae.</title>
        <authorList>
            <person name="Yang Y."/>
            <person name="Bicalho R."/>
        </authorList>
    </citation>
    <scope>NUCLEOTIDE SEQUENCE [LARGE SCALE GENOMIC DNA]</scope>
    <source>
        <strain evidence="2 3">A10</strain>
    </source>
</reference>
<name>A0A2J5P7P8_9ENTR</name>
<protein>
    <submittedName>
        <fullName evidence="2">LexA family transcriptional regulator</fullName>
    </submittedName>
</protein>
<comment type="caution">
    <text evidence="2">The sequence shown here is derived from an EMBL/GenBank/DDBJ whole genome shotgun (WGS) entry which is preliminary data.</text>
</comment>
<evidence type="ECO:0000256" key="1">
    <source>
        <dbReference type="SAM" id="MobiDB-lite"/>
    </source>
</evidence>
<evidence type="ECO:0000313" key="3">
    <source>
        <dbReference type="Proteomes" id="UP000234667"/>
    </source>
</evidence>
<evidence type="ECO:0000313" key="2">
    <source>
        <dbReference type="EMBL" id="PLO62070.1"/>
    </source>
</evidence>
<gene>
    <name evidence="2" type="ORF">CWN49_31680</name>
</gene>
<organism evidence="2 3">
    <name type="scientific">Klebsiella michiganensis</name>
    <dbReference type="NCBI Taxonomy" id="1134687"/>
    <lineage>
        <taxon>Bacteria</taxon>
        <taxon>Pseudomonadati</taxon>
        <taxon>Pseudomonadota</taxon>
        <taxon>Gammaproteobacteria</taxon>
        <taxon>Enterobacterales</taxon>
        <taxon>Enterobacteriaceae</taxon>
        <taxon>Klebsiella/Raoultella group</taxon>
        <taxon>Klebsiella</taxon>
    </lineage>
</organism>
<dbReference type="EMBL" id="PIDR01001595">
    <property type="protein sequence ID" value="PLO62070.1"/>
    <property type="molecule type" value="Genomic_DNA"/>
</dbReference>